<evidence type="ECO:0000259" key="5">
    <source>
        <dbReference type="PROSITE" id="PS01180"/>
    </source>
</evidence>
<feature type="compositionally biased region" description="Polar residues" evidence="3">
    <location>
        <begin position="725"/>
        <end position="740"/>
    </location>
</feature>
<keyword evidence="4" id="KW-1133">Transmembrane helix</keyword>
<evidence type="ECO:0000256" key="3">
    <source>
        <dbReference type="SAM" id="MobiDB-lite"/>
    </source>
</evidence>
<feature type="region of interest" description="Disordered" evidence="3">
    <location>
        <begin position="718"/>
        <end position="750"/>
    </location>
</feature>
<dbReference type="Gene3D" id="2.60.120.290">
    <property type="entry name" value="Spermadhesin, CUB domain"/>
    <property type="match status" value="1"/>
</dbReference>
<name>A0A6J8DU68_MYTCO</name>
<accession>A0A6J8DU68</accession>
<feature type="region of interest" description="Disordered" evidence="3">
    <location>
        <begin position="552"/>
        <end position="603"/>
    </location>
</feature>
<protein>
    <recommendedName>
        <fullName evidence="5">CUB domain-containing protein</fullName>
    </recommendedName>
</protein>
<dbReference type="SUPFAM" id="SSF49854">
    <property type="entry name" value="Spermadhesin, CUB domain"/>
    <property type="match status" value="1"/>
</dbReference>
<feature type="region of interest" description="Disordered" evidence="3">
    <location>
        <begin position="453"/>
        <end position="489"/>
    </location>
</feature>
<comment type="caution">
    <text evidence="2">Lacks conserved residue(s) required for the propagation of feature annotation.</text>
</comment>
<dbReference type="OrthoDB" id="6114977at2759"/>
<feature type="transmembrane region" description="Helical" evidence="4">
    <location>
        <begin position="413"/>
        <end position="439"/>
    </location>
</feature>
<dbReference type="EMBL" id="CACVKT020007840">
    <property type="protein sequence ID" value="CAC5411262.1"/>
    <property type="molecule type" value="Genomic_DNA"/>
</dbReference>
<dbReference type="Proteomes" id="UP000507470">
    <property type="component" value="Unassembled WGS sequence"/>
</dbReference>
<evidence type="ECO:0000256" key="2">
    <source>
        <dbReference type="PROSITE-ProRule" id="PRU00059"/>
    </source>
</evidence>
<keyword evidence="4" id="KW-0812">Transmembrane</keyword>
<evidence type="ECO:0000256" key="4">
    <source>
        <dbReference type="SAM" id="Phobius"/>
    </source>
</evidence>
<keyword evidence="4" id="KW-0472">Membrane</keyword>
<reference evidence="6 7" key="1">
    <citation type="submission" date="2020-06" db="EMBL/GenBank/DDBJ databases">
        <authorList>
            <person name="Li R."/>
            <person name="Bekaert M."/>
        </authorList>
    </citation>
    <scope>NUCLEOTIDE SEQUENCE [LARGE SCALE GENOMIC DNA]</scope>
    <source>
        <strain evidence="7">wild</strain>
    </source>
</reference>
<feature type="compositionally biased region" description="Basic and acidic residues" evidence="3">
    <location>
        <begin position="459"/>
        <end position="468"/>
    </location>
</feature>
<evidence type="ECO:0000256" key="1">
    <source>
        <dbReference type="ARBA" id="ARBA00023157"/>
    </source>
</evidence>
<feature type="domain" description="CUB" evidence="5">
    <location>
        <begin position="235"/>
        <end position="366"/>
    </location>
</feature>
<proteinExistence type="predicted"/>
<evidence type="ECO:0000313" key="7">
    <source>
        <dbReference type="Proteomes" id="UP000507470"/>
    </source>
</evidence>
<keyword evidence="7" id="KW-1185">Reference proteome</keyword>
<evidence type="ECO:0000313" key="6">
    <source>
        <dbReference type="EMBL" id="CAC5411262.1"/>
    </source>
</evidence>
<dbReference type="PROSITE" id="PS01180">
    <property type="entry name" value="CUB"/>
    <property type="match status" value="1"/>
</dbReference>
<feature type="compositionally biased region" description="Polar residues" evidence="3">
    <location>
        <begin position="559"/>
        <end position="573"/>
    </location>
</feature>
<dbReference type="InterPro" id="IPR035914">
    <property type="entry name" value="Sperma_CUB_dom_sf"/>
</dbReference>
<dbReference type="InterPro" id="IPR000859">
    <property type="entry name" value="CUB_dom"/>
</dbReference>
<organism evidence="6 7">
    <name type="scientific">Mytilus coruscus</name>
    <name type="common">Sea mussel</name>
    <dbReference type="NCBI Taxonomy" id="42192"/>
    <lineage>
        <taxon>Eukaryota</taxon>
        <taxon>Metazoa</taxon>
        <taxon>Spiralia</taxon>
        <taxon>Lophotrochozoa</taxon>
        <taxon>Mollusca</taxon>
        <taxon>Bivalvia</taxon>
        <taxon>Autobranchia</taxon>
        <taxon>Pteriomorphia</taxon>
        <taxon>Mytilida</taxon>
        <taxon>Mytiloidea</taxon>
        <taxon>Mytilidae</taxon>
        <taxon>Mytilinae</taxon>
        <taxon>Mytilus</taxon>
    </lineage>
</organism>
<keyword evidence="1" id="KW-1015">Disulfide bond</keyword>
<sequence length="750" mass="84426">MPQQLTAGRIILLIENSPTVVVSRSSKACLLKDDALDIKIVSGYSMMSFFSEITDILTTDACKNSGKQLVCEPGRILRIIDVTCLPHNYTCPEKPRILSICDGQNSCGTVGLKDQIWSYCKGFTLKQMIISYRCVRALSPHPCRTNLCSDESEGLFCKPGNVIHIRKAFCVNPDTECNWNILHTLYILCEGKVVCYASGLRLFMPNSTCLNSLPRNANLLVDYICIPETLSNDLCTGQMLTLPNAFGIIKSPGFPSNPYGNPKGCFWAIVPGRNQFVEVTIHVLFSRDSARFLHITYTECPTQKVEKKDYCCLTTTPNIVQKSCGALYIRHNQYPAGEEHGNRFVISYQVLKYRPLRPSYAHYMTPCSSLYVTHNQTSAYTTRGDRRFLVNESGTYTDEVTISSFDPERFYNIFKIVVINFFLFVIAFWLVMAICLVCCRYCTLRKTGQYKLATQSDTDSGHSGRRTDPGGTSMQTFSEGIEESPDRESCFNHIEKRNTRMFTSVSSEGPYTAMGKSTYCSNDNSVVNNRTSSFRPQKVKNPYASYDSLDFEDAEDGRSTNPSSNMQTSTISKGTEADFPPPPPPEFLGNAGPPTPPPPLKIQSNEYYHQENNAYQNGATEQGVQHYKINDDDYAIVQKPKRKPQVVPKPKQAHNPMYDHVPSASNSQNSPCDYPVLDTYSGAERPHEIKGQSPKRHQVGYLPQHNCMLECEGSHPHNFPPPAQLNRQRINGNAYPSNVRYSPERTDYYY</sequence>
<gene>
    <name evidence="6" type="ORF">MCOR_44376</name>
</gene>
<dbReference type="AlphaFoldDB" id="A0A6J8DU68"/>